<dbReference type="EMBL" id="SJPU01000001">
    <property type="protein sequence ID" value="TWU18456.1"/>
    <property type="molecule type" value="Genomic_DNA"/>
</dbReference>
<organism evidence="2 3">
    <name type="scientific">Allorhodopirellula heiligendammensis</name>
    <dbReference type="NCBI Taxonomy" id="2714739"/>
    <lineage>
        <taxon>Bacteria</taxon>
        <taxon>Pseudomonadati</taxon>
        <taxon>Planctomycetota</taxon>
        <taxon>Planctomycetia</taxon>
        <taxon>Pirellulales</taxon>
        <taxon>Pirellulaceae</taxon>
        <taxon>Allorhodopirellula</taxon>
    </lineage>
</organism>
<sequence length="234" mass="26630">MNNKNFSRTTITVPHELKRRMKRTGSQVNWSAIACDAFETKLDEIGPFEEITTIEATVERLKALAVEAEAEQNEAAQPSPAGEAAGRHWAMNLASAQQLSDLEEFRGEVTPEKWTEVLSTRDGWFELTRRIATDDAFGVSEFSESEHTSDGDAEPDHRRREHSPERHGRGRHDGHRRRFKHGGRHSKGQRRGGFRARAFWRSILEERPCEPNFFASFADGALAVWHEVKPQIAE</sequence>
<dbReference type="Proteomes" id="UP000319908">
    <property type="component" value="Unassembled WGS sequence"/>
</dbReference>
<dbReference type="PROSITE" id="PS51257">
    <property type="entry name" value="PROKAR_LIPOPROTEIN"/>
    <property type="match status" value="1"/>
</dbReference>
<name>A0A5C6C4R7_9BACT</name>
<accession>A0A5C6C4R7</accession>
<gene>
    <name evidence="2" type="ORF">Poly21_06190</name>
</gene>
<keyword evidence="3" id="KW-1185">Reference proteome</keyword>
<evidence type="ECO:0000313" key="3">
    <source>
        <dbReference type="Proteomes" id="UP000319908"/>
    </source>
</evidence>
<reference evidence="2 3" key="1">
    <citation type="journal article" date="2020" name="Antonie Van Leeuwenhoek">
        <title>Rhodopirellula heiligendammensis sp. nov., Rhodopirellula pilleata sp. nov., and Rhodopirellula solitaria sp. nov. isolated from natural or artificial marine surfaces in Northern Germany and California, USA, and emended description of the genus Rhodopirellula.</title>
        <authorList>
            <person name="Kallscheuer N."/>
            <person name="Wiegand S."/>
            <person name="Jogler M."/>
            <person name="Boedeker C."/>
            <person name="Peeters S.H."/>
            <person name="Rast P."/>
            <person name="Heuer A."/>
            <person name="Jetten M.S.M."/>
            <person name="Rohde M."/>
            <person name="Jogler C."/>
        </authorList>
    </citation>
    <scope>NUCLEOTIDE SEQUENCE [LARGE SCALE GENOMIC DNA]</scope>
    <source>
        <strain evidence="2 3">Poly21</strain>
    </source>
</reference>
<dbReference type="AlphaFoldDB" id="A0A5C6C4R7"/>
<protein>
    <submittedName>
        <fullName evidence="2">Uncharacterized protein</fullName>
    </submittedName>
</protein>
<feature type="compositionally biased region" description="Basic and acidic residues" evidence="1">
    <location>
        <begin position="144"/>
        <end position="167"/>
    </location>
</feature>
<feature type="compositionally biased region" description="Basic residues" evidence="1">
    <location>
        <begin position="168"/>
        <end position="191"/>
    </location>
</feature>
<proteinExistence type="predicted"/>
<comment type="caution">
    <text evidence="2">The sequence shown here is derived from an EMBL/GenBank/DDBJ whole genome shotgun (WGS) entry which is preliminary data.</text>
</comment>
<evidence type="ECO:0000256" key="1">
    <source>
        <dbReference type="SAM" id="MobiDB-lite"/>
    </source>
</evidence>
<feature type="region of interest" description="Disordered" evidence="1">
    <location>
        <begin position="138"/>
        <end position="191"/>
    </location>
</feature>
<evidence type="ECO:0000313" key="2">
    <source>
        <dbReference type="EMBL" id="TWU18456.1"/>
    </source>
</evidence>